<name>K1WK94_MARBU</name>
<dbReference type="Pfam" id="PF06657">
    <property type="entry name" value="Cep57_MT_bd"/>
    <property type="match status" value="1"/>
</dbReference>
<dbReference type="GO" id="GO:0008017">
    <property type="term" value="F:microtubule binding"/>
    <property type="evidence" value="ECO:0007669"/>
    <property type="project" value="InterPro"/>
</dbReference>
<dbReference type="InParanoid" id="K1WK94"/>
<proteinExistence type="predicted"/>
<sequence length="644" mass="72483">MPRSFSVASSTGSRHGTITDSSFFDFDPVRDGADQSSGIFDHLNNTTGRAPSIPIRDTAKKAGRWSPTPPRDITLNASRVGRAFPGFTSGNFDDSMSIEKPRAYSRFPPLPKLRNFSIKTTDGNQSVLDDRPIVSISTSPGKSATITVRPTSPIIAALQNFAADTPSDIEAQFKAVTERYAGKFAQDTRFPSAGDATKDSIQDATKQDTSFSRDIRFAPAEDATQGSTQDVTKQTTSFSKRPQDFKPKNTRFAKPNISSPMKPYTQQGQVHTRAALQRHGPVARFSTPQEEEDILAMVESLKAQVLDLEAKVEEYRQARDKVVADREMGMRSSLATILGLQSDCDHKCRYIEELESRNSELITQKSVWQARLQKLEEDLNAERDARLLGDAQNAQPVPTNKELARTRELVTITKHAKIKEQRSQRSRDDQKARADDERARDDQRARDDHQAREDQRARDDQRVRDDHKAREDQRAREVQRSRDDQRARDVSLARNIPRPTSRGTRAPDATTASKSNRSSRDVQKLVPVSKRVTDPDATMRPSLEPVRALADVVRGEEKQLRRLKAKRAELQAQYDAHDPSYGMRKRQSMKKALDDLTIEIEHLCNKIYRLYDVVEVVHDDDTTQGLVSGGDDTEDLPWDGIEEE</sequence>
<evidence type="ECO:0000313" key="6">
    <source>
        <dbReference type="EMBL" id="EKD13296.1"/>
    </source>
</evidence>
<feature type="region of interest" description="Disordered" evidence="4">
    <location>
        <begin position="387"/>
        <end position="528"/>
    </location>
</feature>
<dbReference type="OrthoDB" id="76453at2759"/>
<dbReference type="AlphaFoldDB" id="K1WK94"/>
<feature type="region of interest" description="Disordered" evidence="4">
    <location>
        <begin position="1"/>
        <end position="25"/>
    </location>
</feature>
<feature type="region of interest" description="Disordered" evidence="4">
    <location>
        <begin position="221"/>
        <end position="264"/>
    </location>
</feature>
<organism evidence="6 7">
    <name type="scientific">Marssonina brunnea f. sp. multigermtubi (strain MB_m1)</name>
    <name type="common">Marssonina leaf spot fungus</name>
    <dbReference type="NCBI Taxonomy" id="1072389"/>
    <lineage>
        <taxon>Eukaryota</taxon>
        <taxon>Fungi</taxon>
        <taxon>Dikarya</taxon>
        <taxon>Ascomycota</taxon>
        <taxon>Pezizomycotina</taxon>
        <taxon>Leotiomycetes</taxon>
        <taxon>Helotiales</taxon>
        <taxon>Drepanopezizaceae</taxon>
        <taxon>Drepanopeziza</taxon>
    </lineage>
</organism>
<reference evidence="6 7" key="1">
    <citation type="journal article" date="2012" name="BMC Genomics">
        <title>Sequencing the genome of Marssonina brunnea reveals fungus-poplar co-evolution.</title>
        <authorList>
            <person name="Zhu S."/>
            <person name="Cao Y.-Z."/>
            <person name="Jiang C."/>
            <person name="Tan B.-Y."/>
            <person name="Wang Z."/>
            <person name="Feng S."/>
            <person name="Zhang L."/>
            <person name="Su X.-H."/>
            <person name="Brejova B."/>
            <person name="Vinar T."/>
            <person name="Xu M."/>
            <person name="Wang M.-X."/>
            <person name="Zhang S.-G."/>
            <person name="Huang M.-R."/>
            <person name="Wu R."/>
            <person name="Zhou Y."/>
        </authorList>
    </citation>
    <scope>NUCLEOTIDE SEQUENCE [LARGE SCALE GENOMIC DNA]</scope>
    <source>
        <strain evidence="6 7">MB_m1</strain>
    </source>
</reference>
<dbReference type="Proteomes" id="UP000006753">
    <property type="component" value="Unassembled WGS sequence"/>
</dbReference>
<evidence type="ECO:0000256" key="1">
    <source>
        <dbReference type="ARBA" id="ARBA00004496"/>
    </source>
</evidence>
<dbReference type="InterPro" id="IPR024957">
    <property type="entry name" value="Cep57_MT-bd_dom"/>
</dbReference>
<keyword evidence="2" id="KW-0963">Cytoplasm</keyword>
<dbReference type="KEGG" id="mbe:MBM_08739"/>
<comment type="subcellular location">
    <subcellularLocation>
        <location evidence="1">Cytoplasm</location>
    </subcellularLocation>
</comment>
<evidence type="ECO:0000313" key="7">
    <source>
        <dbReference type="Proteomes" id="UP000006753"/>
    </source>
</evidence>
<dbReference type="eggNOG" id="ENOG502S7ZB">
    <property type="taxonomic scope" value="Eukaryota"/>
</dbReference>
<keyword evidence="3" id="KW-0175">Coiled coil</keyword>
<feature type="coiled-coil region" evidence="3">
    <location>
        <begin position="546"/>
        <end position="606"/>
    </location>
</feature>
<feature type="compositionally biased region" description="Polar residues" evidence="4">
    <location>
        <begin position="1"/>
        <end position="22"/>
    </location>
</feature>
<evidence type="ECO:0000256" key="4">
    <source>
        <dbReference type="SAM" id="MobiDB-lite"/>
    </source>
</evidence>
<dbReference type="OMA" id="HMAETIH"/>
<feature type="compositionally biased region" description="Basic and acidic residues" evidence="4">
    <location>
        <begin position="418"/>
        <end position="491"/>
    </location>
</feature>
<evidence type="ECO:0000256" key="2">
    <source>
        <dbReference type="ARBA" id="ARBA00022490"/>
    </source>
</evidence>
<protein>
    <recommendedName>
        <fullName evidence="5">Cep57 centrosome microtubule-binding domain-containing protein</fullName>
    </recommendedName>
</protein>
<keyword evidence="7" id="KW-1185">Reference proteome</keyword>
<feature type="coiled-coil region" evidence="3">
    <location>
        <begin position="351"/>
        <end position="385"/>
    </location>
</feature>
<feature type="coiled-coil region" evidence="3">
    <location>
        <begin position="298"/>
        <end position="325"/>
    </location>
</feature>
<feature type="region of interest" description="Disordered" evidence="4">
    <location>
        <begin position="622"/>
        <end position="644"/>
    </location>
</feature>
<accession>K1WK94</accession>
<dbReference type="EMBL" id="JH921451">
    <property type="protein sequence ID" value="EKD13296.1"/>
    <property type="molecule type" value="Genomic_DNA"/>
</dbReference>
<feature type="compositionally biased region" description="Acidic residues" evidence="4">
    <location>
        <begin position="631"/>
        <end position="644"/>
    </location>
</feature>
<gene>
    <name evidence="6" type="ORF">MBM_08739</name>
</gene>
<dbReference type="HOGENOM" id="CLU_425177_0_0_1"/>
<dbReference type="GO" id="GO:0005737">
    <property type="term" value="C:cytoplasm"/>
    <property type="evidence" value="ECO:0007669"/>
    <property type="project" value="UniProtKB-SubCell"/>
</dbReference>
<evidence type="ECO:0000256" key="3">
    <source>
        <dbReference type="SAM" id="Coils"/>
    </source>
</evidence>
<evidence type="ECO:0000259" key="5">
    <source>
        <dbReference type="Pfam" id="PF06657"/>
    </source>
</evidence>
<feature type="domain" description="Cep57 centrosome microtubule-binding" evidence="5">
    <location>
        <begin position="537"/>
        <end position="613"/>
    </location>
</feature>
<feature type="compositionally biased region" description="Polar residues" evidence="4">
    <location>
        <begin position="224"/>
        <end position="240"/>
    </location>
</feature>